<comment type="caution">
    <text evidence="2">The sequence shown here is derived from an EMBL/GenBank/DDBJ whole genome shotgun (WGS) entry which is preliminary data.</text>
</comment>
<reference evidence="2" key="1">
    <citation type="submission" date="2023-03" db="EMBL/GenBank/DDBJ databases">
        <authorList>
            <person name="Steffen K."/>
            <person name="Cardenas P."/>
        </authorList>
    </citation>
    <scope>NUCLEOTIDE SEQUENCE</scope>
</reference>
<evidence type="ECO:0000313" key="3">
    <source>
        <dbReference type="Proteomes" id="UP001174909"/>
    </source>
</evidence>
<gene>
    <name evidence="2" type="ORF">GBAR_LOCUS4940</name>
</gene>
<keyword evidence="1" id="KW-0472">Membrane</keyword>
<proteinExistence type="predicted"/>
<sequence>MGEVVIKDLLSPECAPTMLRKCPDGPLSGGEIGAATVVSLVTAVIGLAGVALGIIFKIKFRNAYVT</sequence>
<protein>
    <submittedName>
        <fullName evidence="2">Uncharacterized protein</fullName>
    </submittedName>
</protein>
<dbReference type="Proteomes" id="UP001174909">
    <property type="component" value="Unassembled WGS sequence"/>
</dbReference>
<evidence type="ECO:0000313" key="2">
    <source>
        <dbReference type="EMBL" id="CAI8006865.1"/>
    </source>
</evidence>
<keyword evidence="3" id="KW-1185">Reference proteome</keyword>
<organism evidence="2 3">
    <name type="scientific">Geodia barretti</name>
    <name type="common">Barrett's horny sponge</name>
    <dbReference type="NCBI Taxonomy" id="519541"/>
    <lineage>
        <taxon>Eukaryota</taxon>
        <taxon>Metazoa</taxon>
        <taxon>Porifera</taxon>
        <taxon>Demospongiae</taxon>
        <taxon>Heteroscleromorpha</taxon>
        <taxon>Tetractinellida</taxon>
        <taxon>Astrophorina</taxon>
        <taxon>Geodiidae</taxon>
        <taxon>Geodia</taxon>
    </lineage>
</organism>
<evidence type="ECO:0000256" key="1">
    <source>
        <dbReference type="SAM" id="Phobius"/>
    </source>
</evidence>
<keyword evidence="1" id="KW-0812">Transmembrane</keyword>
<accession>A0AA35W9N4</accession>
<name>A0AA35W9N4_GEOBA</name>
<dbReference type="EMBL" id="CASHTH010000731">
    <property type="protein sequence ID" value="CAI8006865.1"/>
    <property type="molecule type" value="Genomic_DNA"/>
</dbReference>
<dbReference type="AlphaFoldDB" id="A0AA35W9N4"/>
<keyword evidence="1" id="KW-1133">Transmembrane helix</keyword>
<feature type="transmembrane region" description="Helical" evidence="1">
    <location>
        <begin position="32"/>
        <end position="56"/>
    </location>
</feature>